<name>A0A7M1QVU6_9ACTO</name>
<feature type="signal peptide" evidence="7">
    <location>
        <begin position="1"/>
        <end position="30"/>
    </location>
</feature>
<dbReference type="InterPro" id="IPR006103">
    <property type="entry name" value="Glyco_hydro_2_cat"/>
</dbReference>
<dbReference type="InterPro" id="IPR006104">
    <property type="entry name" value="Glyco_hydro_2_N"/>
</dbReference>
<comment type="similarity">
    <text evidence="2">Belongs to the intimin/invasin family.</text>
</comment>
<evidence type="ECO:0000256" key="5">
    <source>
        <dbReference type="SAM" id="MobiDB-lite"/>
    </source>
</evidence>
<dbReference type="InterPro" id="IPR008964">
    <property type="entry name" value="Invasin/intimin_cell_adhesion"/>
</dbReference>
<dbReference type="EMBL" id="CP063213">
    <property type="protein sequence ID" value="QOR45953.1"/>
    <property type="molecule type" value="Genomic_DNA"/>
</dbReference>
<keyword evidence="10" id="KW-1185">Reference proteome</keyword>
<feature type="region of interest" description="Disordered" evidence="5">
    <location>
        <begin position="1468"/>
        <end position="1504"/>
    </location>
</feature>
<feature type="region of interest" description="Disordered" evidence="5">
    <location>
        <begin position="1335"/>
        <end position="1367"/>
    </location>
</feature>
<evidence type="ECO:0000256" key="1">
    <source>
        <dbReference type="ARBA" id="ARBA00007401"/>
    </source>
</evidence>
<feature type="domain" description="Big-1" evidence="8">
    <location>
        <begin position="802"/>
        <end position="907"/>
    </location>
</feature>
<dbReference type="Pfam" id="PF16355">
    <property type="entry name" value="DUF4982"/>
    <property type="match status" value="1"/>
</dbReference>
<dbReference type="SUPFAM" id="SSF49785">
    <property type="entry name" value="Galactose-binding domain-like"/>
    <property type="match status" value="1"/>
</dbReference>
<reference evidence="9 10" key="1">
    <citation type="submission" date="2020-10" db="EMBL/GenBank/DDBJ databases">
        <title>Trueperella pecoris sp. nov. isolated from bovine and porcine specimens.</title>
        <authorList>
            <person name="Schoenecker L."/>
            <person name="Schnydrig P."/>
            <person name="Brodard I."/>
            <person name="Thomann A."/>
            <person name="Hemphill A."/>
            <person name="Rodriguez-Campos S."/>
            <person name="Perreten V."/>
            <person name="Jores J."/>
            <person name="Kittl S."/>
        </authorList>
    </citation>
    <scope>NUCLEOTIDE SEQUENCE [LARGE SCALE GENOMIC DNA]</scope>
    <source>
        <strain evidence="9 10">15A0121</strain>
    </source>
</reference>
<dbReference type="InterPro" id="IPR011081">
    <property type="entry name" value="Big_4"/>
</dbReference>
<dbReference type="Pfam" id="PF00703">
    <property type="entry name" value="Glyco_hydro_2"/>
    <property type="match status" value="1"/>
</dbReference>
<dbReference type="SUPFAM" id="SSF49373">
    <property type="entry name" value="Invasin/intimin cell-adhesion fragments"/>
    <property type="match status" value="1"/>
</dbReference>
<dbReference type="InterPro" id="IPR032311">
    <property type="entry name" value="DUF4982"/>
</dbReference>
<evidence type="ECO:0000256" key="7">
    <source>
        <dbReference type="SAM" id="SignalP"/>
    </source>
</evidence>
<dbReference type="Pfam" id="PF07532">
    <property type="entry name" value="Big_4"/>
    <property type="match status" value="1"/>
</dbReference>
<feature type="transmembrane region" description="Helical" evidence="6">
    <location>
        <begin position="1511"/>
        <end position="1529"/>
    </location>
</feature>
<protein>
    <submittedName>
        <fullName evidence="9">DUF4982 domain-containing protein</fullName>
    </submittedName>
</protein>
<organism evidence="9 10">
    <name type="scientific">Trueperella pecoris</name>
    <dbReference type="NCBI Taxonomy" id="2733571"/>
    <lineage>
        <taxon>Bacteria</taxon>
        <taxon>Bacillati</taxon>
        <taxon>Actinomycetota</taxon>
        <taxon>Actinomycetes</taxon>
        <taxon>Actinomycetales</taxon>
        <taxon>Actinomycetaceae</taxon>
        <taxon>Trueperella</taxon>
    </lineage>
</organism>
<dbReference type="Pfam" id="PF02836">
    <property type="entry name" value="Glyco_hydro_2_C"/>
    <property type="match status" value="1"/>
</dbReference>
<dbReference type="Gene3D" id="2.60.40.10">
    <property type="entry name" value="Immunoglobulins"/>
    <property type="match status" value="3"/>
</dbReference>
<dbReference type="PANTHER" id="PTHR42732">
    <property type="entry name" value="BETA-GALACTOSIDASE"/>
    <property type="match status" value="1"/>
</dbReference>
<dbReference type="Gene3D" id="3.20.20.80">
    <property type="entry name" value="Glycosidases"/>
    <property type="match status" value="1"/>
</dbReference>
<dbReference type="InterPro" id="IPR013783">
    <property type="entry name" value="Ig-like_fold"/>
</dbReference>
<dbReference type="SUPFAM" id="SSF51445">
    <property type="entry name" value="(Trans)glycosidases"/>
    <property type="match status" value="1"/>
</dbReference>
<evidence type="ECO:0000256" key="3">
    <source>
        <dbReference type="ARBA" id="ARBA00022801"/>
    </source>
</evidence>
<keyword evidence="6" id="KW-0812">Transmembrane</keyword>
<dbReference type="RefSeq" id="WP_197551384.1">
    <property type="nucleotide sequence ID" value="NZ_CP063213.1"/>
</dbReference>
<dbReference type="InterPro" id="IPR051913">
    <property type="entry name" value="GH2_Domain-Containing"/>
</dbReference>
<dbReference type="InterPro" id="IPR017853">
    <property type="entry name" value="GH"/>
</dbReference>
<feature type="chain" id="PRO_5039723673" evidence="7">
    <location>
        <begin position="31"/>
        <end position="1537"/>
    </location>
</feature>
<dbReference type="InterPro" id="IPR040605">
    <property type="entry name" value="Glyco_hydro2_dom5"/>
</dbReference>
<dbReference type="InterPro" id="IPR006102">
    <property type="entry name" value="Ig-like_GH2"/>
</dbReference>
<dbReference type="Gene3D" id="2.60.120.260">
    <property type="entry name" value="Galactose-binding domain-like"/>
    <property type="match status" value="1"/>
</dbReference>
<dbReference type="SMART" id="SM00634">
    <property type="entry name" value="BID_1"/>
    <property type="match status" value="1"/>
</dbReference>
<dbReference type="GO" id="GO:0004553">
    <property type="term" value="F:hydrolase activity, hydrolyzing O-glycosyl compounds"/>
    <property type="evidence" value="ECO:0007669"/>
    <property type="project" value="InterPro"/>
</dbReference>
<evidence type="ECO:0000256" key="2">
    <source>
        <dbReference type="ARBA" id="ARBA00010116"/>
    </source>
</evidence>
<dbReference type="InterPro" id="IPR003344">
    <property type="entry name" value="Big_1_dom"/>
</dbReference>
<feature type="compositionally biased region" description="Low complexity" evidence="5">
    <location>
        <begin position="1347"/>
        <end position="1358"/>
    </location>
</feature>
<keyword evidence="4" id="KW-0326">Glycosidase</keyword>
<dbReference type="PANTHER" id="PTHR42732:SF1">
    <property type="entry name" value="BETA-MANNOSIDASE"/>
    <property type="match status" value="1"/>
</dbReference>
<proteinExistence type="inferred from homology"/>
<evidence type="ECO:0000313" key="9">
    <source>
        <dbReference type="EMBL" id="QOR45953.1"/>
    </source>
</evidence>
<dbReference type="InterPro" id="IPR036156">
    <property type="entry name" value="Beta-gal/glucu_dom_sf"/>
</dbReference>
<dbReference type="GO" id="GO:0005975">
    <property type="term" value="P:carbohydrate metabolic process"/>
    <property type="evidence" value="ECO:0007669"/>
    <property type="project" value="InterPro"/>
</dbReference>
<sequence>MRNHYAPRWRNGAIISALALALTALGPLPAATATEEYSELTTSTQMASPPEVVYATALDASVRTQSLNWGWKFKFGEQPGAQAKDYVDASWKTLDLPHDYSIHQDFQKSGEAESGFLLGGVGWYRKNLALSEDFRGKQININFDGIYMDATIYVNGHKVANHPYGYTPFSVDITKYVTVGEANVLAVRVNHQTPSSRWYSGSGIYRNVDLVVTNPVHIAHDGVKVVAPTPKAGTMDLDVSSRLVNETDKPATVKVSHKVTSLDGGTEYGKSPAQEVTIEANSSTSNNASFEINNVKLWSLKDPQRYLVTTTITGGDGQTIDTTSVKTGLRKIGFDANEGFSLNGEKMKLKGVSMHHDQGALGARAYRAAIARQIKILKEMGANAIRVTHNPASRDLIDLADEKGMLIIEEFFDGFQHPKNGNYNDYARFFEKPVRQSAEDNPGLENVAQDSTWARFDLEATVRRDINAPSVIMWSIGNEIGEGTSKGDMSNYTAQQANLIKWTKALDENRPVTRGDNQLKSGSHSAQQLMDSLHKDGGIVGLNYVRGDKDTTYDDIHQAHPQWKLYGSETASAVNSRGVYDRITGGKPDDKRLTSYDKSAVGWGAVASHAWYDVVTRDYVAGEFVWTGFDYIGEPTNWNGQGQWNYAESGDWPTAPKSSYFGIIDTAGFPKDSYYFYQSQWNDDVTTLHMLPAWNKDVVAEDTWSKKVPVVVYSDAPSVKLFFTPTGGTKKEIGEKKFVEKTTKAGYTYKVVDGKESHENLYMKWDVPYADGTLEAVAYDAAGKPIDKTVGRNKVQTAGKAAKLQVSVDRSKINADGSDLAYVDVTITDAKGVPVPNADTEVTFKVSGEGVFMGSDNGSQTDHTNYGSATRKAFSGKVLGIAKSTNKSGSFTITATAEGMEAQSVTVQTADGNDSSSASGVDHYSYPRNIYVKKGNEPVLPAKIEAFDASGAASMTGVEWAPIAKEQYAKAGSFVVGGQTAKGDKVSINVTVIDGVGAVLNYSATTPVGAKVTPPEARPVVMPDGTILSTSFPVTWGEPEGTWGEPGIVKFAGTSTIFGDKYPVTATIRVQKANTAIGENLAPSASVSQSIPEDLQSDTLDAIKDGKTAAPPVSGDKNPNVWTNYAYTQKTKKDTSEITFTYATQQKFGEFEVWFYQDNWSARFPRANDTKFFVRDDAGEDWREVKTTETMGEEQDMGSGVKVKPYTYKLNEPVGGTFVMIGVQNNPDAKAAKPEEIKPVTGISEVLLKGIMQSVDAPNSTAKLTEVKLNGAALPQDALDKDEYKVKDAEVKELTATAADNAAVTIVGAYKGVAHVIVQSEDHKTKKTLAIVLEGWKPEPEDPPTTPGEEPTTPGDKPGQPYVKDRTPYADSESLLKAIADGTETVTGSYTVEQGKSVTATFKGLPAGKDAHVYLYSAPVDLGVAKVAADGQLEFEVKTTSKTALGEHHVFALAGKDSSVVKLTVTKPKSNDGVAGAPGQKDKSKDSGPATGSGGKAPNTSGKLSHTGAESMALILFAVFATLTGTMIVRRSARRDS</sequence>
<keyword evidence="3" id="KW-0378">Hydrolase</keyword>
<dbReference type="PRINTS" id="PR00132">
    <property type="entry name" value="GLHYDRLASE2"/>
</dbReference>
<evidence type="ECO:0000256" key="4">
    <source>
        <dbReference type="ARBA" id="ARBA00023295"/>
    </source>
</evidence>
<evidence type="ECO:0000313" key="10">
    <source>
        <dbReference type="Proteomes" id="UP000595053"/>
    </source>
</evidence>
<keyword evidence="7" id="KW-0732">Signal</keyword>
<keyword evidence="6" id="KW-0472">Membrane</keyword>
<dbReference type="InterPro" id="IPR008979">
    <property type="entry name" value="Galactose-bd-like_sf"/>
</dbReference>
<accession>A0A7M1QVU6</accession>
<evidence type="ECO:0000259" key="8">
    <source>
        <dbReference type="SMART" id="SM00634"/>
    </source>
</evidence>
<dbReference type="Proteomes" id="UP000595053">
    <property type="component" value="Chromosome"/>
</dbReference>
<dbReference type="Pfam" id="PF02837">
    <property type="entry name" value="Glyco_hydro_2_N"/>
    <property type="match status" value="1"/>
</dbReference>
<dbReference type="Pfam" id="PF18565">
    <property type="entry name" value="Glyco_hydro2_C5"/>
    <property type="match status" value="1"/>
</dbReference>
<gene>
    <name evidence="9" type="ORF">INS88_01625</name>
</gene>
<comment type="similarity">
    <text evidence="1">Belongs to the glycosyl hydrolase 2 family.</text>
</comment>
<dbReference type="InterPro" id="IPR006101">
    <property type="entry name" value="Glyco_hydro_2"/>
</dbReference>
<evidence type="ECO:0000256" key="6">
    <source>
        <dbReference type="SAM" id="Phobius"/>
    </source>
</evidence>
<dbReference type="SUPFAM" id="SSF49303">
    <property type="entry name" value="beta-Galactosidase/glucuronidase domain"/>
    <property type="match status" value="1"/>
</dbReference>
<keyword evidence="6" id="KW-1133">Transmembrane helix</keyword>